<feature type="domain" description="Cell envelope-related transcriptional attenuator" evidence="3">
    <location>
        <begin position="78"/>
        <end position="248"/>
    </location>
</feature>
<dbReference type="NCBIfam" id="TIGR00350">
    <property type="entry name" value="lytR_cpsA_psr"/>
    <property type="match status" value="1"/>
</dbReference>
<gene>
    <name evidence="4" type="ORF">H9623_06865</name>
</gene>
<dbReference type="EMBL" id="JACSPN010000006">
    <property type="protein sequence ID" value="MBE7700028.1"/>
    <property type="molecule type" value="Genomic_DNA"/>
</dbReference>
<feature type="compositionally biased region" description="Low complexity" evidence="2">
    <location>
        <begin position="389"/>
        <end position="404"/>
    </location>
</feature>
<evidence type="ECO:0000259" key="3">
    <source>
        <dbReference type="Pfam" id="PF03816"/>
    </source>
</evidence>
<feature type="compositionally biased region" description="Basic and acidic residues" evidence="2">
    <location>
        <begin position="332"/>
        <end position="348"/>
    </location>
</feature>
<accession>A0A9D5YXY1</accession>
<dbReference type="InterPro" id="IPR004474">
    <property type="entry name" value="LytR_CpsA_psr"/>
</dbReference>
<comment type="similarity">
    <text evidence="1">Belongs to the LytR/CpsA/Psr (LCP) family.</text>
</comment>
<dbReference type="PANTHER" id="PTHR33392">
    <property type="entry name" value="POLYISOPRENYL-TEICHOIC ACID--PEPTIDOGLYCAN TEICHOIC ACID TRANSFERASE TAGU"/>
    <property type="match status" value="1"/>
</dbReference>
<keyword evidence="5" id="KW-1185">Reference proteome</keyword>
<protein>
    <submittedName>
        <fullName evidence="4">LCP family protein</fullName>
    </submittedName>
</protein>
<organism evidence="4 5">
    <name type="scientific">Oerskovia douganii</name>
    <dbReference type="NCBI Taxonomy" id="2762210"/>
    <lineage>
        <taxon>Bacteria</taxon>
        <taxon>Bacillati</taxon>
        <taxon>Actinomycetota</taxon>
        <taxon>Actinomycetes</taxon>
        <taxon>Micrococcales</taxon>
        <taxon>Cellulomonadaceae</taxon>
        <taxon>Oerskovia</taxon>
    </lineage>
</organism>
<evidence type="ECO:0000313" key="4">
    <source>
        <dbReference type="EMBL" id="MBE7700028.1"/>
    </source>
</evidence>
<feature type="region of interest" description="Disordered" evidence="2">
    <location>
        <begin position="332"/>
        <end position="419"/>
    </location>
</feature>
<feature type="compositionally biased region" description="Gly residues" evidence="2">
    <location>
        <begin position="357"/>
        <end position="388"/>
    </location>
</feature>
<dbReference type="AlphaFoldDB" id="A0A9D5YXY1"/>
<name>A0A9D5YXY1_9CELL</name>
<comment type="caution">
    <text evidence="4">The sequence shown here is derived from an EMBL/GenBank/DDBJ whole genome shotgun (WGS) entry which is preliminary data.</text>
</comment>
<dbReference type="Pfam" id="PF03816">
    <property type="entry name" value="LytR_cpsA_psr"/>
    <property type="match status" value="1"/>
</dbReference>
<evidence type="ECO:0000313" key="5">
    <source>
        <dbReference type="Proteomes" id="UP000822993"/>
    </source>
</evidence>
<reference evidence="4 5" key="1">
    <citation type="submission" date="2020-08" db="EMBL/GenBank/DDBJ databases">
        <title>A Genomic Blueprint of the Chicken Gut Microbiome.</title>
        <authorList>
            <person name="Gilroy R."/>
            <person name="Ravi A."/>
            <person name="Getino M."/>
            <person name="Pursley I."/>
            <person name="Horton D.L."/>
            <person name="Alikhan N.-F."/>
            <person name="Baker D."/>
            <person name="Gharbi K."/>
            <person name="Hall N."/>
            <person name="Watson M."/>
            <person name="Adriaenssens E.M."/>
            <person name="Foster-Nyarko E."/>
            <person name="Jarju S."/>
            <person name="Secka A."/>
            <person name="Antonio M."/>
            <person name="Oren A."/>
            <person name="Chaudhuri R."/>
            <person name="La Ragione R.M."/>
            <person name="Hildebrand F."/>
            <person name="Pallen M.J."/>
        </authorList>
    </citation>
    <scope>NUCLEOTIDE SEQUENCE [LARGE SCALE GENOMIC DNA]</scope>
    <source>
        <strain evidence="4 5">Sa1BUA8</strain>
    </source>
</reference>
<dbReference type="InterPro" id="IPR050922">
    <property type="entry name" value="LytR/CpsA/Psr_CW_biosynth"/>
</dbReference>
<proteinExistence type="inferred from homology"/>
<evidence type="ECO:0000256" key="1">
    <source>
        <dbReference type="ARBA" id="ARBA00006068"/>
    </source>
</evidence>
<dbReference type="Gene3D" id="3.40.630.190">
    <property type="entry name" value="LCP protein"/>
    <property type="match status" value="1"/>
</dbReference>
<dbReference type="Proteomes" id="UP000822993">
    <property type="component" value="Unassembled WGS sequence"/>
</dbReference>
<dbReference type="PANTHER" id="PTHR33392:SF6">
    <property type="entry name" value="POLYISOPRENYL-TEICHOIC ACID--PEPTIDOGLYCAN TEICHOIC ACID TRANSFERASE TAGU"/>
    <property type="match status" value="1"/>
</dbReference>
<evidence type="ECO:0000256" key="2">
    <source>
        <dbReference type="SAM" id="MobiDB-lite"/>
    </source>
</evidence>
<sequence length="419" mass="43019">MVATAGLAFVGTGAVATYADMQNSLDVSDVSGLVAGGSAEPRDPDDPFAGKALNILVMGTDYRDAENAAIAGEEDGMRSDTTFVVHVSGDRSRMEVVSIPRDSLVDIPSCNLADGSTTEPRRGAMFNEAFQIGAGNDENMIGAAACTITTVQSLTGLEITDHVVVKMNGVVNVVNALGGVRMCLPEAMKENPRYGTLDLPAGETTLTGDQAISYLRARHGKGMGLEMGSDLTRIPRQQAFIDSMLREVLSKNVITNAPQLYATIKAVLGSVSASPSLAGLDSLAGLAFSLKDIDTNEIVFTELPVVQAPSNKNRVVWTKDAQAIWDRMAADEAPPGHEKAPADPRDDATTPNTGGDTATGGDTGAATGGDTGTATGGDTTGAATGGDTGAATGETGTGTETPATPVEQDAPRLPGVCET</sequence>